<accession>A0A512SZA1</accession>
<dbReference type="AlphaFoldDB" id="A0A512SZA1"/>
<comment type="caution">
    <text evidence="5">The sequence shown here is derived from an EMBL/GenBank/DDBJ whole genome shotgun (WGS) entry which is preliminary data.</text>
</comment>
<keyword evidence="6" id="KW-1185">Reference proteome</keyword>
<dbReference type="Gene3D" id="2.40.100.10">
    <property type="entry name" value="Cyclophilin-like"/>
    <property type="match status" value="1"/>
</dbReference>
<evidence type="ECO:0000256" key="1">
    <source>
        <dbReference type="ARBA" id="ARBA00022741"/>
    </source>
</evidence>
<reference evidence="5 6" key="1">
    <citation type="submission" date="2019-07" db="EMBL/GenBank/DDBJ databases">
        <title>Whole genome shotgun sequence of Knoellia locipacati NBRC 109775.</title>
        <authorList>
            <person name="Hosoyama A."/>
            <person name="Uohara A."/>
            <person name="Ohji S."/>
            <person name="Ichikawa N."/>
        </authorList>
    </citation>
    <scope>NUCLEOTIDE SEQUENCE [LARGE SCALE GENOMIC DNA]</scope>
    <source>
        <strain evidence="5 6">NBRC 109775</strain>
    </source>
</reference>
<keyword evidence="2" id="KW-0378">Hydrolase</keyword>
<evidence type="ECO:0000259" key="4">
    <source>
        <dbReference type="SMART" id="SM00797"/>
    </source>
</evidence>
<dbReference type="SMART" id="SM00797">
    <property type="entry name" value="AHS2"/>
    <property type="match status" value="1"/>
</dbReference>
<dbReference type="NCBIfam" id="TIGR00724">
    <property type="entry name" value="urea_amlyse_rel"/>
    <property type="match status" value="1"/>
</dbReference>
<dbReference type="InterPro" id="IPR052708">
    <property type="entry name" value="PxpC"/>
</dbReference>
<dbReference type="OrthoDB" id="9768696at2"/>
<organism evidence="5 6">
    <name type="scientific">Knoellia locipacati</name>
    <dbReference type="NCBI Taxonomy" id="882824"/>
    <lineage>
        <taxon>Bacteria</taxon>
        <taxon>Bacillati</taxon>
        <taxon>Actinomycetota</taxon>
        <taxon>Actinomycetes</taxon>
        <taxon>Micrococcales</taxon>
        <taxon>Intrasporangiaceae</taxon>
        <taxon>Knoellia</taxon>
    </lineage>
</organism>
<gene>
    <name evidence="5" type="ORF">KLO01_13290</name>
</gene>
<sequence>MTPAVEVLDPGPLTLVEDLGRVGHLAVGVGRAGAADVGSYLLGNRLLGNATGTPSLEVTFGGLRLRAVGELLVCLTGAPAPAELDGRAAPHNALVRVRDGQVLSLGMPSAGLRTYVAVRGGFDVPPVLGSASSDTMSGLGPAPLAAGQVLEVGTRTESFPVLDAAGVADPRSGTVVLDVTPGPRHDWFADPAALASTTWTTSSRSDRRGIRLDGTPVERLLDRRDAELASEALVRGAIQVPPGGLPVLCLNDSPVTGGYPVIGVVTAACVDRAAQLQPGQPVRFAWR</sequence>
<dbReference type="InterPro" id="IPR003778">
    <property type="entry name" value="CT_A_B"/>
</dbReference>
<proteinExistence type="predicted"/>
<dbReference type="EMBL" id="BKBA01000004">
    <property type="protein sequence ID" value="GEQ13282.1"/>
    <property type="molecule type" value="Genomic_DNA"/>
</dbReference>
<evidence type="ECO:0000313" key="5">
    <source>
        <dbReference type="EMBL" id="GEQ13282.1"/>
    </source>
</evidence>
<evidence type="ECO:0000256" key="3">
    <source>
        <dbReference type="ARBA" id="ARBA00022840"/>
    </source>
</evidence>
<evidence type="ECO:0000313" key="6">
    <source>
        <dbReference type="Proteomes" id="UP000321793"/>
    </source>
</evidence>
<dbReference type="SUPFAM" id="SSF50891">
    <property type="entry name" value="Cyclophilin-like"/>
    <property type="match status" value="1"/>
</dbReference>
<keyword evidence="3" id="KW-0067">ATP-binding</keyword>
<name>A0A512SZA1_9MICO</name>
<dbReference type="Proteomes" id="UP000321793">
    <property type="component" value="Unassembled WGS sequence"/>
</dbReference>
<dbReference type="PANTHER" id="PTHR43309">
    <property type="entry name" value="5-OXOPROLINASE SUBUNIT C"/>
    <property type="match status" value="1"/>
</dbReference>
<protein>
    <recommendedName>
        <fullName evidence="4">Carboxyltransferase domain-containing protein</fullName>
    </recommendedName>
</protein>
<dbReference type="RefSeq" id="WP_147063410.1">
    <property type="nucleotide sequence ID" value="NZ_BAABDN010000001.1"/>
</dbReference>
<dbReference type="PANTHER" id="PTHR43309:SF3">
    <property type="entry name" value="5-OXOPROLINASE SUBUNIT C"/>
    <property type="match status" value="1"/>
</dbReference>
<keyword evidence="1" id="KW-0547">Nucleotide-binding</keyword>
<dbReference type="GO" id="GO:0016787">
    <property type="term" value="F:hydrolase activity"/>
    <property type="evidence" value="ECO:0007669"/>
    <property type="project" value="UniProtKB-KW"/>
</dbReference>
<dbReference type="InterPro" id="IPR029000">
    <property type="entry name" value="Cyclophilin-like_dom_sf"/>
</dbReference>
<evidence type="ECO:0000256" key="2">
    <source>
        <dbReference type="ARBA" id="ARBA00022801"/>
    </source>
</evidence>
<feature type="domain" description="Carboxyltransferase" evidence="4">
    <location>
        <begin position="26"/>
        <end position="287"/>
    </location>
</feature>
<dbReference type="GO" id="GO:0005524">
    <property type="term" value="F:ATP binding"/>
    <property type="evidence" value="ECO:0007669"/>
    <property type="project" value="UniProtKB-KW"/>
</dbReference>
<dbReference type="Pfam" id="PF02626">
    <property type="entry name" value="CT_A_B"/>
    <property type="match status" value="1"/>
</dbReference>